<accession>A0A6A7ATQ3</accession>
<gene>
    <name evidence="1" type="ORF">T440DRAFT_471883</name>
</gene>
<protein>
    <submittedName>
        <fullName evidence="1">Uncharacterized protein</fullName>
    </submittedName>
</protein>
<organism evidence="1 2">
    <name type="scientific">Plenodomus tracheiphilus IPT5</name>
    <dbReference type="NCBI Taxonomy" id="1408161"/>
    <lineage>
        <taxon>Eukaryota</taxon>
        <taxon>Fungi</taxon>
        <taxon>Dikarya</taxon>
        <taxon>Ascomycota</taxon>
        <taxon>Pezizomycotina</taxon>
        <taxon>Dothideomycetes</taxon>
        <taxon>Pleosporomycetidae</taxon>
        <taxon>Pleosporales</taxon>
        <taxon>Pleosporineae</taxon>
        <taxon>Leptosphaeriaceae</taxon>
        <taxon>Plenodomus</taxon>
    </lineage>
</organism>
<evidence type="ECO:0000313" key="1">
    <source>
        <dbReference type="EMBL" id="KAF2846442.1"/>
    </source>
</evidence>
<dbReference type="AlphaFoldDB" id="A0A6A7ATQ3"/>
<evidence type="ECO:0000313" key="2">
    <source>
        <dbReference type="Proteomes" id="UP000799423"/>
    </source>
</evidence>
<dbReference type="EMBL" id="MU006335">
    <property type="protein sequence ID" value="KAF2846442.1"/>
    <property type="molecule type" value="Genomic_DNA"/>
</dbReference>
<keyword evidence="2" id="KW-1185">Reference proteome</keyword>
<proteinExistence type="predicted"/>
<name>A0A6A7ATQ3_9PLEO</name>
<dbReference type="Proteomes" id="UP000799423">
    <property type="component" value="Unassembled WGS sequence"/>
</dbReference>
<reference evidence="1" key="1">
    <citation type="submission" date="2020-01" db="EMBL/GenBank/DDBJ databases">
        <authorList>
            <consortium name="DOE Joint Genome Institute"/>
            <person name="Haridas S."/>
            <person name="Albert R."/>
            <person name="Binder M."/>
            <person name="Bloem J."/>
            <person name="Labutti K."/>
            <person name="Salamov A."/>
            <person name="Andreopoulos B."/>
            <person name="Baker S.E."/>
            <person name="Barry K."/>
            <person name="Bills G."/>
            <person name="Bluhm B.H."/>
            <person name="Cannon C."/>
            <person name="Castanera R."/>
            <person name="Culley D.E."/>
            <person name="Daum C."/>
            <person name="Ezra D."/>
            <person name="Gonzalez J.B."/>
            <person name="Henrissat B."/>
            <person name="Kuo A."/>
            <person name="Liang C."/>
            <person name="Lipzen A."/>
            <person name="Lutzoni F."/>
            <person name="Magnuson J."/>
            <person name="Mondo S."/>
            <person name="Nolan M."/>
            <person name="Ohm R."/>
            <person name="Pangilinan J."/>
            <person name="Park H.-J."/>
            <person name="Ramirez L."/>
            <person name="Alfaro M."/>
            <person name="Sun H."/>
            <person name="Tritt A."/>
            <person name="Yoshinaga Y."/>
            <person name="Zwiers L.-H."/>
            <person name="Turgeon B.G."/>
            <person name="Goodwin S.B."/>
            <person name="Spatafora J.W."/>
            <person name="Crous P.W."/>
            <person name="Grigoriev I.V."/>
        </authorList>
    </citation>
    <scope>NUCLEOTIDE SEQUENCE</scope>
    <source>
        <strain evidence="1">IPT5</strain>
    </source>
</reference>
<sequence length="152" mass="16960">MILSLKICSLDLESISSFHTLEDESQTRSDCIERVVPEAHQLRKIDMYIECTFAAISCLLVTGVLNSEGCAENHIVAGHWCAVLQELVQQIFAYEKNILSASMQVSTLYPNSRGESASGILRDPWFPTQLVGMAVSKDSPERRRIVKMKVKG</sequence>